<feature type="coiled-coil region" evidence="1">
    <location>
        <begin position="275"/>
        <end position="356"/>
    </location>
</feature>
<reference evidence="5" key="2">
    <citation type="submission" date="2015-01" db="EMBL/GenBank/DDBJ databases">
        <title>Evolutionary Origins and Diversification of the Mycorrhizal Mutualists.</title>
        <authorList>
            <consortium name="DOE Joint Genome Institute"/>
            <consortium name="Mycorrhizal Genomics Consortium"/>
            <person name="Kohler A."/>
            <person name="Kuo A."/>
            <person name="Nagy L.G."/>
            <person name="Floudas D."/>
            <person name="Copeland A."/>
            <person name="Barry K.W."/>
            <person name="Cichocki N."/>
            <person name="Veneault-Fourrey C."/>
            <person name="LaButti K."/>
            <person name="Lindquist E.A."/>
            <person name="Lipzen A."/>
            <person name="Lundell T."/>
            <person name="Morin E."/>
            <person name="Murat C."/>
            <person name="Riley R."/>
            <person name="Ohm R."/>
            <person name="Sun H."/>
            <person name="Tunlid A."/>
            <person name="Henrissat B."/>
            <person name="Grigoriev I.V."/>
            <person name="Hibbett D.S."/>
            <person name="Martin F."/>
        </authorList>
    </citation>
    <scope>NUCLEOTIDE SEQUENCE [LARGE SCALE GENOMIC DNA]</scope>
    <source>
        <strain evidence="5">Foug A</strain>
    </source>
</reference>
<evidence type="ECO:0000313" key="4">
    <source>
        <dbReference type="EMBL" id="KIM70816.1"/>
    </source>
</evidence>
<name>A0A0C3ESL2_9AGAM</name>
<proteinExistence type="predicted"/>
<dbReference type="GO" id="GO:0005525">
    <property type="term" value="F:GTP binding"/>
    <property type="evidence" value="ECO:0007669"/>
    <property type="project" value="InterPro"/>
</dbReference>
<protein>
    <recommendedName>
        <fullName evidence="3">G domain-containing protein</fullName>
    </recommendedName>
</protein>
<dbReference type="HOGENOM" id="CLU_018003_0_0_1"/>
<organism evidence="4 5">
    <name type="scientific">Scleroderma citrinum Foug A</name>
    <dbReference type="NCBI Taxonomy" id="1036808"/>
    <lineage>
        <taxon>Eukaryota</taxon>
        <taxon>Fungi</taxon>
        <taxon>Dikarya</taxon>
        <taxon>Basidiomycota</taxon>
        <taxon>Agaricomycotina</taxon>
        <taxon>Agaricomycetes</taxon>
        <taxon>Agaricomycetidae</taxon>
        <taxon>Boletales</taxon>
        <taxon>Sclerodermatineae</taxon>
        <taxon>Sclerodermataceae</taxon>
        <taxon>Scleroderma</taxon>
    </lineage>
</organism>
<feature type="region of interest" description="Disordered" evidence="2">
    <location>
        <begin position="1"/>
        <end position="60"/>
    </location>
</feature>
<dbReference type="Proteomes" id="UP000053989">
    <property type="component" value="Unassembled WGS sequence"/>
</dbReference>
<feature type="domain" description="G" evidence="3">
    <location>
        <begin position="100"/>
        <end position="162"/>
    </location>
</feature>
<evidence type="ECO:0000256" key="1">
    <source>
        <dbReference type="SAM" id="Coils"/>
    </source>
</evidence>
<feature type="compositionally biased region" description="Basic and acidic residues" evidence="2">
    <location>
        <begin position="31"/>
        <end position="40"/>
    </location>
</feature>
<evidence type="ECO:0000256" key="2">
    <source>
        <dbReference type="SAM" id="MobiDB-lite"/>
    </source>
</evidence>
<dbReference type="InterPro" id="IPR006073">
    <property type="entry name" value="GTP-bd"/>
</dbReference>
<dbReference type="EMBL" id="KN822004">
    <property type="protein sequence ID" value="KIM70816.1"/>
    <property type="molecule type" value="Genomic_DNA"/>
</dbReference>
<dbReference type="OrthoDB" id="8954335at2759"/>
<gene>
    <name evidence="4" type="ORF">SCLCIDRAFT_1206976</name>
</gene>
<keyword evidence="1" id="KW-0175">Coiled coil</keyword>
<dbReference type="SUPFAM" id="SSF52540">
    <property type="entry name" value="P-loop containing nucleoside triphosphate hydrolases"/>
    <property type="match status" value="1"/>
</dbReference>
<evidence type="ECO:0000259" key="3">
    <source>
        <dbReference type="Pfam" id="PF01926"/>
    </source>
</evidence>
<dbReference type="InterPro" id="IPR027417">
    <property type="entry name" value="P-loop_NTPase"/>
</dbReference>
<dbReference type="AlphaFoldDB" id="A0A0C3ESL2"/>
<reference evidence="4 5" key="1">
    <citation type="submission" date="2014-04" db="EMBL/GenBank/DDBJ databases">
        <authorList>
            <consortium name="DOE Joint Genome Institute"/>
            <person name="Kuo A."/>
            <person name="Kohler A."/>
            <person name="Nagy L.G."/>
            <person name="Floudas D."/>
            <person name="Copeland A."/>
            <person name="Barry K.W."/>
            <person name="Cichocki N."/>
            <person name="Veneault-Fourrey C."/>
            <person name="LaButti K."/>
            <person name="Lindquist E.A."/>
            <person name="Lipzen A."/>
            <person name="Lundell T."/>
            <person name="Morin E."/>
            <person name="Murat C."/>
            <person name="Sun H."/>
            <person name="Tunlid A."/>
            <person name="Henrissat B."/>
            <person name="Grigoriev I.V."/>
            <person name="Hibbett D.S."/>
            <person name="Martin F."/>
            <person name="Nordberg H.P."/>
            <person name="Cantor M.N."/>
            <person name="Hua S.X."/>
        </authorList>
    </citation>
    <scope>NUCLEOTIDE SEQUENCE [LARGE SCALE GENOMIC DNA]</scope>
    <source>
        <strain evidence="4 5">Foug A</strain>
    </source>
</reference>
<sequence length="382" mass="42997">MDSMNADHVNRKDTRSAGSVVDPNTVEQSEETDKLKKVTDADVTPVIGNSPGSAAHLNGTTESRNEVCGASSMVTGQGQLLDEDKEDNSLDRLLHDDVIIAIMGPTGSGKSSFISRVTGNADGIGHTLTSCTSEVKVTKVEKLANVVLVDTPGFDDTNKSDLEILELISKWLNKTYRNKVYLSAIFYFHRITDNRMAGTPLKNLRVFKKLCGNNAMAQVFLVTTMWDEVEEDVGVERLNELKSTYWKGMVSRGSTVVEYRNTWDSATKLLDDATRRSSERRHVTLQKEISELKMELRETEAGQQLCSRLEDLADQRLQTLRKLREEQSKSGDPRSTEELRKEYTELRAQLDDTLKQVHALRLPLRKRAAAQLRKIFSHPRRK</sequence>
<dbReference type="InParanoid" id="A0A0C3ESL2"/>
<accession>A0A0C3ESL2</accession>
<dbReference type="Gene3D" id="3.40.50.300">
    <property type="entry name" value="P-loop containing nucleotide triphosphate hydrolases"/>
    <property type="match status" value="1"/>
</dbReference>
<dbReference type="Pfam" id="PF01926">
    <property type="entry name" value="MMR_HSR1"/>
    <property type="match status" value="1"/>
</dbReference>
<keyword evidence="5" id="KW-1185">Reference proteome</keyword>
<evidence type="ECO:0000313" key="5">
    <source>
        <dbReference type="Proteomes" id="UP000053989"/>
    </source>
</evidence>
<dbReference type="CDD" id="cd00882">
    <property type="entry name" value="Ras_like_GTPase"/>
    <property type="match status" value="1"/>
</dbReference>
<dbReference type="STRING" id="1036808.A0A0C3ESL2"/>